<keyword evidence="2 5" id="KW-0238">DNA-binding</keyword>
<evidence type="ECO:0000256" key="3">
    <source>
        <dbReference type="ARBA" id="ARBA00023163"/>
    </source>
</evidence>
<accession>A0A7W8QIQ3</accession>
<dbReference type="SUPFAM" id="SSF46785">
    <property type="entry name" value="Winged helix' DNA-binding domain"/>
    <property type="match status" value="1"/>
</dbReference>
<organism evidence="5 6">
    <name type="scientific">Nocardiopsis composta</name>
    <dbReference type="NCBI Taxonomy" id="157465"/>
    <lineage>
        <taxon>Bacteria</taxon>
        <taxon>Bacillati</taxon>
        <taxon>Actinomycetota</taxon>
        <taxon>Actinomycetes</taxon>
        <taxon>Streptosporangiales</taxon>
        <taxon>Nocardiopsidaceae</taxon>
        <taxon>Nocardiopsis</taxon>
    </lineage>
</organism>
<dbReference type="InterPro" id="IPR023187">
    <property type="entry name" value="Tscrpt_reg_MarR-type_CS"/>
</dbReference>
<dbReference type="GO" id="GO:0006950">
    <property type="term" value="P:response to stress"/>
    <property type="evidence" value="ECO:0007669"/>
    <property type="project" value="TreeGrafter"/>
</dbReference>
<sequence length="148" mass="16825">MPRSERQENLPDLGVLAARLLFAFQGELFDALAEQGHSELRPRHGAVLAHLDPEGTRATDIARRSRRHKQVIGKLIDELEALGYVERRPDPDDRRAKLIVPTRRALDQMERGAALVAEIERRHAEAVGPEAFAEFKRVFHEISRPPQE</sequence>
<keyword evidence="6" id="KW-1185">Reference proteome</keyword>
<dbReference type="GO" id="GO:0003677">
    <property type="term" value="F:DNA binding"/>
    <property type="evidence" value="ECO:0007669"/>
    <property type="project" value="UniProtKB-KW"/>
</dbReference>
<dbReference type="SMART" id="SM00347">
    <property type="entry name" value="HTH_MARR"/>
    <property type="match status" value="1"/>
</dbReference>
<dbReference type="Pfam" id="PF12802">
    <property type="entry name" value="MarR_2"/>
    <property type="match status" value="1"/>
</dbReference>
<dbReference type="InterPro" id="IPR036388">
    <property type="entry name" value="WH-like_DNA-bd_sf"/>
</dbReference>
<reference evidence="5 6" key="1">
    <citation type="submission" date="2020-08" db="EMBL/GenBank/DDBJ databases">
        <title>Sequencing the genomes of 1000 actinobacteria strains.</title>
        <authorList>
            <person name="Klenk H.-P."/>
        </authorList>
    </citation>
    <scope>NUCLEOTIDE SEQUENCE [LARGE SCALE GENOMIC DNA]</scope>
    <source>
        <strain evidence="5 6">DSM 44551</strain>
    </source>
</reference>
<keyword evidence="1" id="KW-0805">Transcription regulation</keyword>
<dbReference type="PANTHER" id="PTHR33164">
    <property type="entry name" value="TRANSCRIPTIONAL REGULATOR, MARR FAMILY"/>
    <property type="match status" value="1"/>
</dbReference>
<dbReference type="RefSeq" id="WP_184388313.1">
    <property type="nucleotide sequence ID" value="NZ_BAAAJD010000023.1"/>
</dbReference>
<dbReference type="PROSITE" id="PS01117">
    <property type="entry name" value="HTH_MARR_1"/>
    <property type="match status" value="1"/>
</dbReference>
<evidence type="ECO:0000259" key="4">
    <source>
        <dbReference type="PROSITE" id="PS50995"/>
    </source>
</evidence>
<feature type="domain" description="HTH marR-type" evidence="4">
    <location>
        <begin position="10"/>
        <end position="144"/>
    </location>
</feature>
<evidence type="ECO:0000256" key="1">
    <source>
        <dbReference type="ARBA" id="ARBA00023015"/>
    </source>
</evidence>
<gene>
    <name evidence="5" type="ORF">HDA36_000524</name>
</gene>
<protein>
    <submittedName>
        <fullName evidence="5">DNA-binding MarR family transcriptional regulator</fullName>
    </submittedName>
</protein>
<dbReference type="InterPro" id="IPR036390">
    <property type="entry name" value="WH_DNA-bd_sf"/>
</dbReference>
<dbReference type="PROSITE" id="PS50995">
    <property type="entry name" value="HTH_MARR_2"/>
    <property type="match status" value="1"/>
</dbReference>
<dbReference type="InterPro" id="IPR039422">
    <property type="entry name" value="MarR/SlyA-like"/>
</dbReference>
<keyword evidence="3" id="KW-0804">Transcription</keyword>
<proteinExistence type="predicted"/>
<evidence type="ECO:0000313" key="6">
    <source>
        <dbReference type="Proteomes" id="UP000572635"/>
    </source>
</evidence>
<dbReference type="EMBL" id="JACHDB010000001">
    <property type="protein sequence ID" value="MBB5430440.1"/>
    <property type="molecule type" value="Genomic_DNA"/>
</dbReference>
<evidence type="ECO:0000256" key="2">
    <source>
        <dbReference type="ARBA" id="ARBA00023125"/>
    </source>
</evidence>
<dbReference type="Gene3D" id="1.10.10.10">
    <property type="entry name" value="Winged helix-like DNA-binding domain superfamily/Winged helix DNA-binding domain"/>
    <property type="match status" value="1"/>
</dbReference>
<comment type="caution">
    <text evidence="5">The sequence shown here is derived from an EMBL/GenBank/DDBJ whole genome shotgun (WGS) entry which is preliminary data.</text>
</comment>
<dbReference type="PANTHER" id="PTHR33164:SF99">
    <property type="entry name" value="MARR FAMILY REGULATORY PROTEIN"/>
    <property type="match status" value="1"/>
</dbReference>
<dbReference type="InterPro" id="IPR000835">
    <property type="entry name" value="HTH_MarR-typ"/>
</dbReference>
<name>A0A7W8QIQ3_9ACTN</name>
<dbReference type="GO" id="GO:0003700">
    <property type="term" value="F:DNA-binding transcription factor activity"/>
    <property type="evidence" value="ECO:0007669"/>
    <property type="project" value="InterPro"/>
</dbReference>
<evidence type="ECO:0000313" key="5">
    <source>
        <dbReference type="EMBL" id="MBB5430440.1"/>
    </source>
</evidence>
<dbReference type="Proteomes" id="UP000572635">
    <property type="component" value="Unassembled WGS sequence"/>
</dbReference>
<dbReference type="AlphaFoldDB" id="A0A7W8QIQ3"/>